<reference evidence="4 5" key="1">
    <citation type="submission" date="2018-07" db="EMBL/GenBank/DDBJ databases">
        <title>Genome sequences of six Lactobacillus spp. isolated from bumble bee guts.</title>
        <authorList>
            <person name="Motta E.V.S."/>
            <person name="Moran N.A."/>
        </authorList>
    </citation>
    <scope>NUCLEOTIDE SEQUENCE [LARGE SCALE GENOMIC DNA]</scope>
    <source>
        <strain evidence="4 5">BI-4G</strain>
    </source>
</reference>
<evidence type="ECO:0000256" key="1">
    <source>
        <dbReference type="SAM" id="MobiDB-lite"/>
    </source>
</evidence>
<feature type="compositionally biased region" description="Basic and acidic residues" evidence="1">
    <location>
        <begin position="100"/>
        <end position="129"/>
    </location>
</feature>
<keyword evidence="5" id="KW-1185">Reference proteome</keyword>
<evidence type="ECO:0000313" key="4">
    <source>
        <dbReference type="EMBL" id="RHW53595.1"/>
    </source>
</evidence>
<feature type="compositionally biased region" description="Basic residues" evidence="1">
    <location>
        <begin position="83"/>
        <end position="99"/>
    </location>
</feature>
<feature type="transmembrane region" description="Helical" evidence="2">
    <location>
        <begin position="48"/>
        <end position="67"/>
    </location>
</feature>
<dbReference type="Proteomes" id="UP000283380">
    <property type="component" value="Unassembled WGS sequence"/>
</dbReference>
<keyword evidence="2" id="KW-0812">Transmembrane</keyword>
<feature type="domain" description="Putative host cell surface-exposed lipoprotein Ltp-like HTH region" evidence="3">
    <location>
        <begin position="180"/>
        <end position="227"/>
    </location>
</feature>
<dbReference type="Gene3D" id="1.10.10.10">
    <property type="entry name" value="Winged helix-like DNA-binding domain superfamily/Winged helix DNA-binding domain"/>
    <property type="match status" value="2"/>
</dbReference>
<evidence type="ECO:0000259" key="3">
    <source>
        <dbReference type="Pfam" id="PF07553"/>
    </source>
</evidence>
<dbReference type="InterPro" id="IPR011434">
    <property type="entry name" value="Ltp-like_HTH"/>
</dbReference>
<dbReference type="InterPro" id="IPR036388">
    <property type="entry name" value="WH-like_DNA-bd_sf"/>
</dbReference>
<accession>A0ABX9LWS8</accession>
<protein>
    <submittedName>
        <fullName evidence="4">Superinfection immunity protein</fullName>
    </submittedName>
</protein>
<feature type="region of interest" description="Disordered" evidence="1">
    <location>
        <begin position="201"/>
        <end position="229"/>
    </location>
</feature>
<dbReference type="Pfam" id="PF07553">
    <property type="entry name" value="Lipoprotein_Ltp"/>
    <property type="match status" value="2"/>
</dbReference>
<proteinExistence type="predicted"/>
<evidence type="ECO:0000313" key="5">
    <source>
        <dbReference type="Proteomes" id="UP000283380"/>
    </source>
</evidence>
<comment type="caution">
    <text evidence="4">The sequence shown here is derived from an EMBL/GenBank/DDBJ whole genome shotgun (WGS) entry which is preliminary data.</text>
</comment>
<feature type="transmembrane region" description="Helical" evidence="2">
    <location>
        <begin position="6"/>
        <end position="23"/>
    </location>
</feature>
<name>A0ABX9LWS8_9LACO</name>
<gene>
    <name evidence="4" type="ORF">DS834_01275</name>
</gene>
<feature type="region of interest" description="Disordered" evidence="1">
    <location>
        <begin position="77"/>
        <end position="129"/>
    </location>
</feature>
<evidence type="ECO:0000256" key="2">
    <source>
        <dbReference type="SAM" id="Phobius"/>
    </source>
</evidence>
<feature type="compositionally biased region" description="Polar residues" evidence="1">
    <location>
        <begin position="201"/>
        <end position="219"/>
    </location>
</feature>
<feature type="domain" description="Putative host cell surface-exposed lipoprotein Ltp-like HTH region" evidence="3">
    <location>
        <begin position="130"/>
        <end position="176"/>
    </location>
</feature>
<dbReference type="EMBL" id="QOCU01000001">
    <property type="protein sequence ID" value="RHW53595.1"/>
    <property type="molecule type" value="Genomic_DNA"/>
</dbReference>
<dbReference type="RefSeq" id="WP_118896864.1">
    <property type="nucleotide sequence ID" value="NZ_QOCT01000010.1"/>
</dbReference>
<sequence length="229" mass="26367">MSFFWTILLIGFIVYMIYFDRKIKKTETYKEAITKGTKPPKKLLRKRWWSWVLIVFLLIADFTALSIEADNHDKTYKAEHPQTSKKKTVAKKQSKKKKETAKPKTNQEAKATKEKSPQKSEPKKASVPREYKNALLTLMDYQNSEGDMSYKGLYEQLTSDAGEGFTPDAAKYALSHAKIDYNENALKCAKNYEKTEHMSTAELQDQLTSDSGESFTPEQAQYAIQHLEK</sequence>
<organism evidence="4 5">
    <name type="scientific">Lactobacillus bombicola</name>
    <dbReference type="NCBI Taxonomy" id="1505723"/>
    <lineage>
        <taxon>Bacteria</taxon>
        <taxon>Bacillati</taxon>
        <taxon>Bacillota</taxon>
        <taxon>Bacilli</taxon>
        <taxon>Lactobacillales</taxon>
        <taxon>Lactobacillaceae</taxon>
        <taxon>Lactobacillus</taxon>
    </lineage>
</organism>
<keyword evidence="2" id="KW-0472">Membrane</keyword>
<keyword evidence="2" id="KW-1133">Transmembrane helix</keyword>